<dbReference type="PANTHER" id="PTHR21472">
    <property type="entry name" value="ENDONUCLEASE DOMAIN-CONTAINING 1 PROTEIN ENDOD1"/>
    <property type="match status" value="1"/>
</dbReference>
<dbReference type="GO" id="GO:0016787">
    <property type="term" value="F:hydrolase activity"/>
    <property type="evidence" value="ECO:0007669"/>
    <property type="project" value="InterPro"/>
</dbReference>
<keyword evidence="1" id="KW-0732">Signal</keyword>
<dbReference type="SMART" id="SM00892">
    <property type="entry name" value="Endonuclease_NS"/>
    <property type="match status" value="1"/>
</dbReference>
<dbReference type="InterPro" id="IPR039015">
    <property type="entry name" value="ENDOD1"/>
</dbReference>
<dbReference type="Ensembl" id="ENSPKIT00000001929.1">
    <property type="protein sequence ID" value="ENSPKIP00000021296.1"/>
    <property type="gene ID" value="ENSPKIG00000005761.1"/>
</dbReference>
<evidence type="ECO:0000313" key="4">
    <source>
        <dbReference type="Ensembl" id="ENSPKIP00000021296.1"/>
    </source>
</evidence>
<organism evidence="4 5">
    <name type="scientific">Paramormyrops kingsleyae</name>
    <dbReference type="NCBI Taxonomy" id="1676925"/>
    <lineage>
        <taxon>Eukaryota</taxon>
        <taxon>Metazoa</taxon>
        <taxon>Chordata</taxon>
        <taxon>Craniata</taxon>
        <taxon>Vertebrata</taxon>
        <taxon>Euteleostomi</taxon>
        <taxon>Actinopterygii</taxon>
        <taxon>Neopterygii</taxon>
        <taxon>Teleostei</taxon>
        <taxon>Osteoglossocephala</taxon>
        <taxon>Osteoglossomorpha</taxon>
        <taxon>Osteoglossiformes</taxon>
        <taxon>Mormyridae</taxon>
        <taxon>Paramormyrops</taxon>
    </lineage>
</organism>
<proteinExistence type="predicted"/>
<sequence length="314" mass="36389">MKLHEALLLLLLPLSACWAEVVEDFTQRCPGFFATPNDVISPPTRFNGDRYKQICQTQNGERFFATFYDTANKIPVYSAYKFNRLGNCRKCTRPTKWFIEPQLDEPVPENIDMAKESTVRSENRGHNQALHKDYKKRGYDRGHLAPVCHQNLPRCVLATFTLTNAAPQLPEFNKDWYHNVEKKVSEILSSTCIPSNLRAYVVTGVVPGREEINNRVRIPSHFWTAFCCLDNNNRTIRSSAFLAEYQQETWPQMSVQDLERRLTTLYNNLNTNIPFTLFGGGCYTAQNIQETKGKRRKYSFEQKSEKRRKSIKTV</sequence>
<dbReference type="STRING" id="1676925.ENSPKIP00000021296"/>
<dbReference type="InterPro" id="IPR020821">
    <property type="entry name" value="ENPP1-3/EXOG-like_nuc-like"/>
</dbReference>
<dbReference type="GeneTree" id="ENSGT01030000234592"/>
<protein>
    <recommendedName>
        <fullName evidence="6">Endonuclease domain-containing 1 protein-like</fullName>
    </recommendedName>
</protein>
<dbReference type="SUPFAM" id="SSF54060">
    <property type="entry name" value="His-Me finger endonucleases"/>
    <property type="match status" value="1"/>
</dbReference>
<evidence type="ECO:0008006" key="6">
    <source>
        <dbReference type="Google" id="ProtNLM"/>
    </source>
</evidence>
<evidence type="ECO:0000259" key="3">
    <source>
        <dbReference type="SMART" id="SM00892"/>
    </source>
</evidence>
<dbReference type="PANTHER" id="PTHR21472:SF30">
    <property type="entry name" value="ENDONUCLEASE DOMAIN-CONTAINING 1 PROTEIN-RELATED"/>
    <property type="match status" value="1"/>
</dbReference>
<reference evidence="4" key="2">
    <citation type="submission" date="2025-09" db="UniProtKB">
        <authorList>
            <consortium name="Ensembl"/>
        </authorList>
    </citation>
    <scope>IDENTIFICATION</scope>
</reference>
<evidence type="ECO:0000256" key="1">
    <source>
        <dbReference type="SAM" id="SignalP"/>
    </source>
</evidence>
<dbReference type="Pfam" id="PF01223">
    <property type="entry name" value="Endonuclease_NS"/>
    <property type="match status" value="1"/>
</dbReference>
<dbReference type="Proteomes" id="UP000261540">
    <property type="component" value="Unplaced"/>
</dbReference>
<feature type="domain" description="DNA/RNA non-specific endonuclease/pyrophosphatase/phosphodiesterase" evidence="3">
    <location>
        <begin position="60"/>
        <end position="272"/>
    </location>
</feature>
<feature type="signal peptide" evidence="1">
    <location>
        <begin position="1"/>
        <end position="19"/>
    </location>
</feature>
<dbReference type="InterPro" id="IPR044929">
    <property type="entry name" value="DNA/RNA_non-sp_Endonuclease_sf"/>
</dbReference>
<dbReference type="InterPro" id="IPR044925">
    <property type="entry name" value="His-Me_finger_sf"/>
</dbReference>
<dbReference type="SMART" id="SM00477">
    <property type="entry name" value="NUC"/>
    <property type="match status" value="1"/>
</dbReference>
<evidence type="ECO:0000313" key="5">
    <source>
        <dbReference type="Proteomes" id="UP000261540"/>
    </source>
</evidence>
<evidence type="ECO:0000259" key="2">
    <source>
        <dbReference type="SMART" id="SM00477"/>
    </source>
</evidence>
<name>A0A3B3RU88_9TELE</name>
<reference evidence="4" key="1">
    <citation type="submission" date="2025-08" db="UniProtKB">
        <authorList>
            <consortium name="Ensembl"/>
        </authorList>
    </citation>
    <scope>IDENTIFICATION</scope>
</reference>
<feature type="chain" id="PRO_5017414060" description="Endonuclease domain-containing 1 protein-like" evidence="1">
    <location>
        <begin position="20"/>
        <end position="314"/>
    </location>
</feature>
<dbReference type="GO" id="GO:0046872">
    <property type="term" value="F:metal ion binding"/>
    <property type="evidence" value="ECO:0007669"/>
    <property type="project" value="InterPro"/>
</dbReference>
<feature type="domain" description="ENPP1-3/EXOG-like endonuclease/phosphodiesterase" evidence="2">
    <location>
        <begin position="61"/>
        <end position="271"/>
    </location>
</feature>
<keyword evidence="5" id="KW-1185">Reference proteome</keyword>
<dbReference type="AlphaFoldDB" id="A0A3B3RU88"/>
<dbReference type="InterPro" id="IPR001604">
    <property type="entry name" value="Endo_G_ENPP1-like_dom"/>
</dbReference>
<dbReference type="Gene3D" id="3.40.570.10">
    <property type="entry name" value="Extracellular Endonuclease, subunit A"/>
    <property type="match status" value="1"/>
</dbReference>
<accession>A0A3B3RU88</accession>
<dbReference type="GO" id="GO:0003676">
    <property type="term" value="F:nucleic acid binding"/>
    <property type="evidence" value="ECO:0007669"/>
    <property type="project" value="InterPro"/>
</dbReference>